<proteinExistence type="predicted"/>
<dbReference type="SUPFAM" id="SSF55729">
    <property type="entry name" value="Acyl-CoA N-acyltransferases (Nat)"/>
    <property type="match status" value="1"/>
</dbReference>
<reference evidence="5" key="1">
    <citation type="journal article" date="2019" name="Int. J. Syst. Evol. Microbiol.">
        <title>The Global Catalogue of Microorganisms (GCM) 10K type strain sequencing project: providing services to taxonomists for standard genome sequencing and annotation.</title>
        <authorList>
            <consortium name="The Broad Institute Genomics Platform"/>
            <consortium name="The Broad Institute Genome Sequencing Center for Infectious Disease"/>
            <person name="Wu L."/>
            <person name="Ma J."/>
        </authorList>
    </citation>
    <scope>NUCLEOTIDE SEQUENCE [LARGE SCALE GENOMIC DNA]</scope>
    <source>
        <strain evidence="5">VKM B-3226</strain>
    </source>
</reference>
<dbReference type="GO" id="GO:0016746">
    <property type="term" value="F:acyltransferase activity"/>
    <property type="evidence" value="ECO:0007669"/>
    <property type="project" value="UniProtKB-KW"/>
</dbReference>
<keyword evidence="2 4" id="KW-0012">Acyltransferase</keyword>
<dbReference type="InterPro" id="IPR016181">
    <property type="entry name" value="Acyl_CoA_acyltransferase"/>
</dbReference>
<dbReference type="PANTHER" id="PTHR43800">
    <property type="entry name" value="PEPTIDYL-LYSINE N-ACETYLTRANSFERASE YJAB"/>
    <property type="match status" value="1"/>
</dbReference>
<evidence type="ECO:0000256" key="2">
    <source>
        <dbReference type="ARBA" id="ARBA00023315"/>
    </source>
</evidence>
<comment type="caution">
    <text evidence="4">The sequence shown here is derived from an EMBL/GenBank/DDBJ whole genome shotgun (WGS) entry which is preliminary data.</text>
</comment>
<dbReference type="CDD" id="cd04301">
    <property type="entry name" value="NAT_SF"/>
    <property type="match status" value="1"/>
</dbReference>
<dbReference type="Proteomes" id="UP001595596">
    <property type="component" value="Unassembled WGS sequence"/>
</dbReference>
<organism evidence="4 5">
    <name type="scientific">Paracoccus simplex</name>
    <dbReference type="NCBI Taxonomy" id="2086346"/>
    <lineage>
        <taxon>Bacteria</taxon>
        <taxon>Pseudomonadati</taxon>
        <taxon>Pseudomonadota</taxon>
        <taxon>Alphaproteobacteria</taxon>
        <taxon>Rhodobacterales</taxon>
        <taxon>Paracoccaceae</taxon>
        <taxon>Paracoccus</taxon>
    </lineage>
</organism>
<sequence>MENQDVVIRPFEAETDLKTLSDIWFSASLKAHPFIGEPKLVEQRQLIETEYLPKAETWVACSNQEAIGFISLLGSFIGGIFISPDRQGMGVGSKLVTHALDKKGELSLDVYIANEQAVRFYTSLGFREVSRRDRDDFGYPFPNATLHLKG</sequence>
<feature type="domain" description="N-acetyltransferase" evidence="3">
    <location>
        <begin position="6"/>
        <end position="150"/>
    </location>
</feature>
<dbReference type="EC" id="2.3.1.-" evidence="4"/>
<evidence type="ECO:0000313" key="5">
    <source>
        <dbReference type="Proteomes" id="UP001595596"/>
    </source>
</evidence>
<keyword evidence="5" id="KW-1185">Reference proteome</keyword>
<protein>
    <submittedName>
        <fullName evidence="4">GNAT family N-acetyltransferase</fullName>
        <ecNumber evidence="4">2.3.1.-</ecNumber>
    </submittedName>
</protein>
<dbReference type="RefSeq" id="WP_379030424.1">
    <property type="nucleotide sequence ID" value="NZ_JBHRXE010000030.1"/>
</dbReference>
<evidence type="ECO:0000259" key="3">
    <source>
        <dbReference type="PROSITE" id="PS51186"/>
    </source>
</evidence>
<evidence type="ECO:0000313" key="4">
    <source>
        <dbReference type="EMBL" id="MFC3569995.1"/>
    </source>
</evidence>
<evidence type="ECO:0000256" key="1">
    <source>
        <dbReference type="ARBA" id="ARBA00022679"/>
    </source>
</evidence>
<dbReference type="InterPro" id="IPR000182">
    <property type="entry name" value="GNAT_dom"/>
</dbReference>
<dbReference type="Gene3D" id="3.40.630.30">
    <property type="match status" value="1"/>
</dbReference>
<accession>A0ABV7S3D5</accession>
<keyword evidence="1 4" id="KW-0808">Transferase</keyword>
<dbReference type="PANTHER" id="PTHR43800:SF1">
    <property type="entry name" value="PEPTIDYL-LYSINE N-ACETYLTRANSFERASE YJAB"/>
    <property type="match status" value="1"/>
</dbReference>
<gene>
    <name evidence="4" type="ORF">ACFOMP_11095</name>
</gene>
<dbReference type="Pfam" id="PF00583">
    <property type="entry name" value="Acetyltransf_1"/>
    <property type="match status" value="1"/>
</dbReference>
<dbReference type="PROSITE" id="PS51186">
    <property type="entry name" value="GNAT"/>
    <property type="match status" value="1"/>
</dbReference>
<name>A0ABV7S3D5_9RHOB</name>
<dbReference type="EMBL" id="JBHRXE010000030">
    <property type="protein sequence ID" value="MFC3569995.1"/>
    <property type="molecule type" value="Genomic_DNA"/>
</dbReference>